<organism evidence="2 3">
    <name type="scientific">Marinomonas algarum</name>
    <dbReference type="NCBI Taxonomy" id="2883105"/>
    <lineage>
        <taxon>Bacteria</taxon>
        <taxon>Pseudomonadati</taxon>
        <taxon>Pseudomonadota</taxon>
        <taxon>Gammaproteobacteria</taxon>
        <taxon>Oceanospirillales</taxon>
        <taxon>Oceanospirillaceae</taxon>
        <taxon>Marinomonas</taxon>
    </lineage>
</organism>
<proteinExistence type="predicted"/>
<dbReference type="EMBL" id="JAJATW010000040">
    <property type="protein sequence ID" value="MCB5163132.1"/>
    <property type="molecule type" value="Genomic_DNA"/>
</dbReference>
<accession>A0A9X1RW32</accession>
<protein>
    <submittedName>
        <fullName evidence="2">CZB domain-containing protein</fullName>
    </submittedName>
</protein>
<sequence>MNKKAPVFEFVDHHHCRLGKWYDQGDGKQLFSSAASYKSLEKPHANLHNGTKTVFELIKDVPIDYVKLTDAFHQIEENSLDVFAALDKINKEIRGQVSTSG</sequence>
<dbReference type="Pfam" id="PF13682">
    <property type="entry name" value="CZB"/>
    <property type="match status" value="1"/>
</dbReference>
<reference evidence="2" key="1">
    <citation type="submission" date="2021-10" db="EMBL/GenBank/DDBJ databases">
        <title>Marinomonas pontica sp. nov., isolated from the Black Sea.</title>
        <authorList>
            <person name="Zhao L.-H."/>
            <person name="Xue J.-H."/>
        </authorList>
    </citation>
    <scope>NUCLEOTIDE SEQUENCE</scope>
    <source>
        <strain evidence="2">E8</strain>
    </source>
</reference>
<keyword evidence="3" id="KW-1185">Reference proteome</keyword>
<evidence type="ECO:0000313" key="2">
    <source>
        <dbReference type="EMBL" id="MCB5163132.1"/>
    </source>
</evidence>
<dbReference type="InterPro" id="IPR025991">
    <property type="entry name" value="Chemoreceptor_zinc-bind_dom"/>
</dbReference>
<dbReference type="Gene3D" id="1.20.120.30">
    <property type="entry name" value="Aspartate receptor, ligand-binding domain"/>
    <property type="match status" value="1"/>
</dbReference>
<dbReference type="Proteomes" id="UP001139095">
    <property type="component" value="Unassembled WGS sequence"/>
</dbReference>
<evidence type="ECO:0000259" key="1">
    <source>
        <dbReference type="Pfam" id="PF13682"/>
    </source>
</evidence>
<name>A0A9X1RW32_9GAMM</name>
<dbReference type="AlphaFoldDB" id="A0A9X1RW32"/>
<dbReference type="RefSeq" id="WP_226755469.1">
    <property type="nucleotide sequence ID" value="NZ_JAJATW010000040.1"/>
</dbReference>
<evidence type="ECO:0000313" key="3">
    <source>
        <dbReference type="Proteomes" id="UP001139095"/>
    </source>
</evidence>
<gene>
    <name evidence="2" type="ORF">LG368_14775</name>
</gene>
<feature type="domain" description="Chemoreceptor zinc-binding" evidence="1">
    <location>
        <begin position="12"/>
        <end position="53"/>
    </location>
</feature>
<comment type="caution">
    <text evidence="2">The sequence shown here is derived from an EMBL/GenBank/DDBJ whole genome shotgun (WGS) entry which is preliminary data.</text>
</comment>